<dbReference type="RefSeq" id="WP_062118056.1">
    <property type="nucleotide sequence ID" value="NZ_CP013236.1"/>
</dbReference>
<proteinExistence type="predicted"/>
<dbReference type="Gene3D" id="3.30.530.20">
    <property type="match status" value="1"/>
</dbReference>
<dbReference type="EMBL" id="CP013236">
    <property type="protein sequence ID" value="AMP16271.1"/>
    <property type="molecule type" value="Genomic_DNA"/>
</dbReference>
<dbReference type="InterPro" id="IPR023393">
    <property type="entry name" value="START-like_dom_sf"/>
</dbReference>
<dbReference type="CDD" id="cd07818">
    <property type="entry name" value="SRPBCC_1"/>
    <property type="match status" value="1"/>
</dbReference>
<reference evidence="1 2" key="1">
    <citation type="submission" date="2015-11" db="EMBL/GenBank/DDBJ databases">
        <title>Exploring the genomic traits of fungus-feeding bacterial genus Collimonas.</title>
        <authorList>
            <person name="Song C."/>
            <person name="Schmidt R."/>
            <person name="de Jager V."/>
            <person name="Krzyzanowska D."/>
            <person name="Jongedijk E."/>
            <person name="Cankar K."/>
            <person name="Beekwilder J."/>
            <person name="van Veen A."/>
            <person name="de Boer W."/>
            <person name="van Veen J.A."/>
            <person name="Garbeva P."/>
        </authorList>
    </citation>
    <scope>NUCLEOTIDE SEQUENCE [LARGE SCALE GENOMIC DNA]</scope>
    <source>
        <strain evidence="1 2">Ter291</strain>
    </source>
</reference>
<evidence type="ECO:0000313" key="2">
    <source>
        <dbReference type="Proteomes" id="UP000074914"/>
    </source>
</evidence>
<dbReference type="Proteomes" id="UP000074914">
    <property type="component" value="Chromosome"/>
</dbReference>
<accession>A0ABN4MEQ5</accession>
<gene>
    <name evidence="1" type="ORF">CPter291_4038</name>
</gene>
<organism evidence="1 2">
    <name type="scientific">Collimonas pratensis</name>
    <dbReference type="NCBI Taxonomy" id="279113"/>
    <lineage>
        <taxon>Bacteria</taxon>
        <taxon>Pseudomonadati</taxon>
        <taxon>Pseudomonadota</taxon>
        <taxon>Betaproteobacteria</taxon>
        <taxon>Burkholderiales</taxon>
        <taxon>Oxalobacteraceae</taxon>
        <taxon>Collimonas</taxon>
    </lineage>
</organism>
<protein>
    <submittedName>
        <fullName evidence="1">Polyketide cyclase / dehydrase and lipid transport family protein</fullName>
    </submittedName>
</protein>
<name>A0ABN4MEQ5_9BURK</name>
<dbReference type="InterPro" id="IPR019587">
    <property type="entry name" value="Polyketide_cyclase/dehydratase"/>
</dbReference>
<dbReference type="SUPFAM" id="SSF55961">
    <property type="entry name" value="Bet v1-like"/>
    <property type="match status" value="1"/>
</dbReference>
<keyword evidence="2" id="KW-1185">Reference proteome</keyword>
<dbReference type="Pfam" id="PF10604">
    <property type="entry name" value="Polyketide_cyc2"/>
    <property type="match status" value="1"/>
</dbReference>
<sequence length="175" mass="18873">MLKTIAIVIVVAIAAILGYATLQPDDFRVQRSVTIKAPPEKIFALIDDFHAWGSWSPFEQLDPGMKRSFSGAASGKGAAYAWDSTGKAGAGSMEIKESTPPSKILIKLDFTKPLEGHNTAEFSIDTQGDSSKVTWAMYGPSPYVAKVMGIFFSMDNMIGKDFETGLATLKSVAEK</sequence>
<evidence type="ECO:0000313" key="1">
    <source>
        <dbReference type="EMBL" id="AMP16271.1"/>
    </source>
</evidence>